<keyword evidence="3" id="KW-1185">Reference proteome</keyword>
<proteinExistence type="predicted"/>
<reference evidence="2 3" key="1">
    <citation type="journal article" date="2022" name="Allergy">
        <title>Genome assembly and annotation of Periplaneta americana reveal a comprehensive cockroach allergen profile.</title>
        <authorList>
            <person name="Wang L."/>
            <person name="Xiong Q."/>
            <person name="Saelim N."/>
            <person name="Wang L."/>
            <person name="Nong W."/>
            <person name="Wan A.T."/>
            <person name="Shi M."/>
            <person name="Liu X."/>
            <person name="Cao Q."/>
            <person name="Hui J.H.L."/>
            <person name="Sookrung N."/>
            <person name="Leung T.F."/>
            <person name="Tungtrongchitr A."/>
            <person name="Tsui S.K.W."/>
        </authorList>
    </citation>
    <scope>NUCLEOTIDE SEQUENCE [LARGE SCALE GENOMIC DNA]</scope>
    <source>
        <strain evidence="2">PWHHKU_190912</strain>
    </source>
</reference>
<evidence type="ECO:0000313" key="3">
    <source>
        <dbReference type="Proteomes" id="UP001148838"/>
    </source>
</evidence>
<organism evidence="2 3">
    <name type="scientific">Periplaneta americana</name>
    <name type="common">American cockroach</name>
    <name type="synonym">Blatta americana</name>
    <dbReference type="NCBI Taxonomy" id="6978"/>
    <lineage>
        <taxon>Eukaryota</taxon>
        <taxon>Metazoa</taxon>
        <taxon>Ecdysozoa</taxon>
        <taxon>Arthropoda</taxon>
        <taxon>Hexapoda</taxon>
        <taxon>Insecta</taxon>
        <taxon>Pterygota</taxon>
        <taxon>Neoptera</taxon>
        <taxon>Polyneoptera</taxon>
        <taxon>Dictyoptera</taxon>
        <taxon>Blattodea</taxon>
        <taxon>Blattoidea</taxon>
        <taxon>Blattidae</taxon>
        <taxon>Blattinae</taxon>
        <taxon>Periplaneta</taxon>
    </lineage>
</organism>
<protein>
    <submittedName>
        <fullName evidence="2">Uncharacterized protein</fullName>
    </submittedName>
</protein>
<dbReference type="Proteomes" id="UP001148838">
    <property type="component" value="Unassembled WGS sequence"/>
</dbReference>
<gene>
    <name evidence="2" type="ORF">ANN_13663</name>
</gene>
<feature type="compositionally biased region" description="Low complexity" evidence="1">
    <location>
        <begin position="57"/>
        <end position="69"/>
    </location>
</feature>
<sequence>MHDGTPAHFLRNEREHLTLTFQDRWIDWGCPTPWHARFPNLNPLDFWLSRTTRGYGASSSSSAPSAAEADPLRKLKTPPRPSPHTNPSKRDCPSKCPPHASIYVMRATGKLNCGVVHFFVPIVNKSLMLTDSEFQSLGRAIVKEDEYEEVRWDEHYSKIIEVIDALDSTDSYAAAAVKSLPSEQLLEDILFIDSNFKIVSKSIILLESSKLQLSEALNIVDKVSQTVIQNNNSLISEKVKLSKPEQASQYRSSTRVCVRNCVSIRRPEFECSGPQLEGPKFECSGPQLEGPEFEYSGLYILRYHTMKEQWNGEKYSPAPGFEPGFSALRADALSTKPHRIPPRRRTESSHIKLQLLGSL</sequence>
<comment type="caution">
    <text evidence="2">The sequence shown here is derived from an EMBL/GenBank/DDBJ whole genome shotgun (WGS) entry which is preliminary data.</text>
</comment>
<dbReference type="EMBL" id="JAJSOF020000009">
    <property type="protein sequence ID" value="KAJ4446961.1"/>
    <property type="molecule type" value="Genomic_DNA"/>
</dbReference>
<name>A0ABQ8TLG8_PERAM</name>
<feature type="region of interest" description="Disordered" evidence="1">
    <location>
        <begin position="56"/>
        <end position="93"/>
    </location>
</feature>
<accession>A0ABQ8TLG8</accession>
<evidence type="ECO:0000256" key="1">
    <source>
        <dbReference type="SAM" id="MobiDB-lite"/>
    </source>
</evidence>
<evidence type="ECO:0000313" key="2">
    <source>
        <dbReference type="EMBL" id="KAJ4446961.1"/>
    </source>
</evidence>